<evidence type="ECO:0000313" key="1">
    <source>
        <dbReference type="EMBL" id="GMR30736.1"/>
    </source>
</evidence>
<dbReference type="EMBL" id="BTRK01000001">
    <property type="protein sequence ID" value="GMR30736.1"/>
    <property type="molecule type" value="Genomic_DNA"/>
</dbReference>
<dbReference type="AlphaFoldDB" id="A0AAN4YYN0"/>
<feature type="non-terminal residue" evidence="1">
    <location>
        <position position="1"/>
    </location>
</feature>
<accession>A0AAN4YYN0</accession>
<keyword evidence="2" id="KW-1185">Reference proteome</keyword>
<name>A0AAN4YYN0_9BILA</name>
<evidence type="ECO:0000313" key="2">
    <source>
        <dbReference type="Proteomes" id="UP001328107"/>
    </source>
</evidence>
<dbReference type="Proteomes" id="UP001328107">
    <property type="component" value="Unassembled WGS sequence"/>
</dbReference>
<organism evidence="1 2">
    <name type="scientific">Pristionchus mayeri</name>
    <dbReference type="NCBI Taxonomy" id="1317129"/>
    <lineage>
        <taxon>Eukaryota</taxon>
        <taxon>Metazoa</taxon>
        <taxon>Ecdysozoa</taxon>
        <taxon>Nematoda</taxon>
        <taxon>Chromadorea</taxon>
        <taxon>Rhabditida</taxon>
        <taxon>Rhabditina</taxon>
        <taxon>Diplogasteromorpha</taxon>
        <taxon>Diplogasteroidea</taxon>
        <taxon>Neodiplogasteridae</taxon>
        <taxon>Pristionchus</taxon>
    </lineage>
</organism>
<reference evidence="2" key="1">
    <citation type="submission" date="2022-10" db="EMBL/GenBank/DDBJ databases">
        <title>Genome assembly of Pristionchus species.</title>
        <authorList>
            <person name="Yoshida K."/>
            <person name="Sommer R.J."/>
        </authorList>
    </citation>
    <scope>NUCLEOTIDE SEQUENCE [LARGE SCALE GENOMIC DNA]</scope>
    <source>
        <strain evidence="2">RS5460</strain>
    </source>
</reference>
<proteinExistence type="predicted"/>
<protein>
    <submittedName>
        <fullName evidence="1">Uncharacterized protein</fullName>
    </submittedName>
</protein>
<sequence length="157" mass="17360">ADSQYALAQDTSTVFVSPGYVGCPAIPSVGDSLYTLLPNVRRIESHTAMNYTNGLTVTVNGDFNIANESDSISLRVNYDVRKLYGNNSISEMSTDSKFLMRFAWTKKNDQDTFAIQIDIASKPVPASTTRKMETTTSVSMDRLSLINIFVMPLLMLL</sequence>
<gene>
    <name evidence="1" type="ORF">PMAYCL1PPCAC_00931</name>
</gene>
<comment type="caution">
    <text evidence="1">The sequence shown here is derived from an EMBL/GenBank/DDBJ whole genome shotgun (WGS) entry which is preliminary data.</text>
</comment>